<sequence length="77" mass="9236">MCQMRKNVTIFIKTGFYFQGATAALEDMDDDLLGWGEDDLDTTLKEHREEQRKQLQLEHERRLQQKKFQNAQTHHML</sequence>
<protein>
    <submittedName>
        <fullName evidence="1">Uncharacterized protein</fullName>
    </submittedName>
</protein>
<proteinExistence type="predicted"/>
<dbReference type="Proteomes" id="UP000829354">
    <property type="component" value="Chromosome X"/>
</dbReference>
<keyword evidence="2" id="KW-1185">Reference proteome</keyword>
<accession>A0AAE9FB46</accession>
<dbReference type="AlphaFoldDB" id="A0AAE9FB46"/>
<gene>
    <name evidence="1" type="ORF">L5515_018329</name>
</gene>
<evidence type="ECO:0000313" key="1">
    <source>
        <dbReference type="EMBL" id="UMM42529.1"/>
    </source>
</evidence>
<evidence type="ECO:0000313" key="2">
    <source>
        <dbReference type="Proteomes" id="UP000829354"/>
    </source>
</evidence>
<reference evidence="1 2" key="1">
    <citation type="submission" date="2022-04" db="EMBL/GenBank/DDBJ databases">
        <title>Chromosome-level reference genomes for two strains of Caenorhabditis briggsae: an improved platform for comparative genomics.</title>
        <authorList>
            <person name="Stevens L."/>
            <person name="Andersen E."/>
        </authorList>
    </citation>
    <scope>NUCLEOTIDE SEQUENCE [LARGE SCALE GENOMIC DNA]</scope>
    <source>
        <strain evidence="1">VX34</strain>
        <tissue evidence="1">Whole-organism</tissue>
    </source>
</reference>
<dbReference type="EMBL" id="CP092625">
    <property type="protein sequence ID" value="UMM42529.1"/>
    <property type="molecule type" value="Genomic_DNA"/>
</dbReference>
<name>A0AAE9FB46_CAEBR</name>
<organism evidence="1 2">
    <name type="scientific">Caenorhabditis briggsae</name>
    <dbReference type="NCBI Taxonomy" id="6238"/>
    <lineage>
        <taxon>Eukaryota</taxon>
        <taxon>Metazoa</taxon>
        <taxon>Ecdysozoa</taxon>
        <taxon>Nematoda</taxon>
        <taxon>Chromadorea</taxon>
        <taxon>Rhabditida</taxon>
        <taxon>Rhabditina</taxon>
        <taxon>Rhabditomorpha</taxon>
        <taxon>Rhabditoidea</taxon>
        <taxon>Rhabditidae</taxon>
        <taxon>Peloderinae</taxon>
        <taxon>Caenorhabditis</taxon>
    </lineage>
</organism>